<dbReference type="AlphaFoldDB" id="A0A6M3IKS0"/>
<protein>
    <submittedName>
        <fullName evidence="1">Uncharacterized protein</fullName>
    </submittedName>
</protein>
<gene>
    <name evidence="1" type="ORF">MM415B01491_0006</name>
</gene>
<dbReference type="EMBL" id="MT141311">
    <property type="protein sequence ID" value="QJA58159.1"/>
    <property type="molecule type" value="Genomic_DNA"/>
</dbReference>
<reference evidence="1" key="1">
    <citation type="submission" date="2020-03" db="EMBL/GenBank/DDBJ databases">
        <title>The deep terrestrial virosphere.</title>
        <authorList>
            <person name="Holmfeldt K."/>
            <person name="Nilsson E."/>
            <person name="Simone D."/>
            <person name="Lopez-Fernandez M."/>
            <person name="Wu X."/>
            <person name="de Brujin I."/>
            <person name="Lundin D."/>
            <person name="Andersson A."/>
            <person name="Bertilsson S."/>
            <person name="Dopson M."/>
        </authorList>
    </citation>
    <scope>NUCLEOTIDE SEQUENCE</scope>
    <source>
        <strain evidence="1">MM415B01491</strain>
    </source>
</reference>
<proteinExistence type="predicted"/>
<evidence type="ECO:0000313" key="1">
    <source>
        <dbReference type="EMBL" id="QJA58159.1"/>
    </source>
</evidence>
<name>A0A6M3IKS0_9ZZZZ</name>
<accession>A0A6M3IKS0</accession>
<organism evidence="1">
    <name type="scientific">viral metagenome</name>
    <dbReference type="NCBI Taxonomy" id="1070528"/>
    <lineage>
        <taxon>unclassified sequences</taxon>
        <taxon>metagenomes</taxon>
        <taxon>organismal metagenomes</taxon>
    </lineage>
</organism>
<sequence length="101" mass="11622">MMRRLDHIKRRKRLWEEEELCFDCGEPNPNNIMADGIALCDDCQQIDFEFGIRREEEEGDEEGNLCDAIHDCWENAIAYEEDGPLGHGFECSVCGQLLQVG</sequence>